<dbReference type="RefSeq" id="WP_159602338.1">
    <property type="nucleotide sequence ID" value="NZ_CACSAS010000032.1"/>
</dbReference>
<evidence type="ECO:0000313" key="3">
    <source>
        <dbReference type="EMBL" id="CAA0129451.1"/>
    </source>
</evidence>
<evidence type="ECO:0000256" key="1">
    <source>
        <dbReference type="SAM" id="Coils"/>
    </source>
</evidence>
<sequence length="403" mass="45281">MADVSLSTNPPEDVLDYWNGKQLRPRFSYLDVWAEEHAYAHTVAGVTEMRVLGEFDQAIGQALERGMTFEQFRAEMRDRLTPQGWWGPRTVADPTGVDPAKMVDFSLPRRLEVTFWSNMRSARAAGQWARAQRSKRMLPYFLYVETTALEPRAEHLGWVGLILPVDHPFWRTHFPPNGWGCLCRVRQITEAEARRLLGRPPGEGGVFYRKTAPAIVTVPHKNRRTGEITQIPEGIDPGWHTNPGLARAETLMRSMSEAMEDAGEDVARAQLQQLWSSRTPETLMRLPQRVHMPVAVAPELAEAAGARGAIVSVSNDTLKTKLGHAGRRLSDFAAVQQLFDAARPIPDPRHANVWALFGRIGRQFARLVLGKSADGYLYVRTLHPLGDTPARMEALVKKLERGE</sequence>
<dbReference type="EMBL" id="CACSAS010000032">
    <property type="protein sequence ID" value="CAA0129451.1"/>
    <property type="molecule type" value="Genomic_DNA"/>
</dbReference>
<dbReference type="InterPro" id="IPR006528">
    <property type="entry name" value="Phage_head_morphogenesis_dom"/>
</dbReference>
<name>A0A5S9R6E6_9HYPH</name>
<feature type="domain" description="Phage head morphogenesis" evidence="2">
    <location>
        <begin position="55"/>
        <end position="185"/>
    </location>
</feature>
<accession>A0A5S9R6E6</accession>
<keyword evidence="4" id="KW-1185">Reference proteome</keyword>
<organism evidence="3 4">
    <name type="scientific">Starkeya nomas</name>
    <dbReference type="NCBI Taxonomy" id="2666134"/>
    <lineage>
        <taxon>Bacteria</taxon>
        <taxon>Pseudomonadati</taxon>
        <taxon>Pseudomonadota</taxon>
        <taxon>Alphaproteobacteria</taxon>
        <taxon>Hyphomicrobiales</taxon>
        <taxon>Xanthobacteraceae</taxon>
        <taxon>Starkeya</taxon>
    </lineage>
</organism>
<dbReference type="AlphaFoldDB" id="A0A5S9R6E6"/>
<evidence type="ECO:0000313" key="4">
    <source>
        <dbReference type="Proteomes" id="UP000433050"/>
    </source>
</evidence>
<feature type="coiled-coil region" evidence="1">
    <location>
        <begin position="245"/>
        <end position="272"/>
    </location>
</feature>
<proteinExistence type="predicted"/>
<gene>
    <name evidence="3" type="ORF">STARVERO_04507</name>
</gene>
<protein>
    <recommendedName>
        <fullName evidence="2">Phage head morphogenesis domain-containing protein</fullName>
    </recommendedName>
</protein>
<reference evidence="3 4" key="1">
    <citation type="submission" date="2019-12" db="EMBL/GenBank/DDBJ databases">
        <authorList>
            <person name="Reyes-Prieto M."/>
        </authorList>
    </citation>
    <scope>NUCLEOTIDE SEQUENCE [LARGE SCALE GENOMIC DNA]</scope>
    <source>
        <strain evidence="3">HF14-78462</strain>
    </source>
</reference>
<dbReference type="Proteomes" id="UP000433050">
    <property type="component" value="Unassembled WGS sequence"/>
</dbReference>
<evidence type="ECO:0000259" key="2">
    <source>
        <dbReference type="Pfam" id="PF04233"/>
    </source>
</evidence>
<keyword evidence="1" id="KW-0175">Coiled coil</keyword>
<dbReference type="Pfam" id="PF04233">
    <property type="entry name" value="Phage_Mu_F"/>
    <property type="match status" value="1"/>
</dbReference>